<evidence type="ECO:0000256" key="8">
    <source>
        <dbReference type="ARBA" id="ARBA00023284"/>
    </source>
</evidence>
<keyword evidence="6 10" id="KW-1133">Transmembrane helix</keyword>
<dbReference type="Proteomes" id="UP000001307">
    <property type="component" value="Unassembled WGS sequence"/>
</dbReference>
<dbReference type="AlphaFoldDB" id="E4X728"/>
<gene>
    <name evidence="11" type="ORF">GSOID_T00003310001</name>
</gene>
<keyword evidence="12" id="KW-1185">Reference proteome</keyword>
<dbReference type="EMBL" id="FN653027">
    <property type="protein sequence ID" value="CBY07947.1"/>
    <property type="molecule type" value="Genomic_DNA"/>
</dbReference>
<keyword evidence="8" id="KW-0676">Redox-active center</keyword>
<dbReference type="PANTHER" id="PTHR46107:SF3">
    <property type="entry name" value="THIOREDOXIN DOMAIN-CONTAINING PROTEIN"/>
    <property type="match status" value="1"/>
</dbReference>
<evidence type="ECO:0000256" key="4">
    <source>
        <dbReference type="ARBA" id="ARBA00022824"/>
    </source>
</evidence>
<dbReference type="GO" id="GO:0015036">
    <property type="term" value="F:disulfide oxidoreductase activity"/>
    <property type="evidence" value="ECO:0007669"/>
    <property type="project" value="TreeGrafter"/>
</dbReference>
<dbReference type="OrthoDB" id="7869097at2759"/>
<keyword evidence="2" id="KW-0813">Transport</keyword>
<dbReference type="InterPro" id="IPR052454">
    <property type="entry name" value="TMX_domain-containing"/>
</dbReference>
<keyword evidence="4" id="KW-0256">Endoplasmic reticulum</keyword>
<dbReference type="GO" id="GO:0005789">
    <property type="term" value="C:endoplasmic reticulum membrane"/>
    <property type="evidence" value="ECO:0007669"/>
    <property type="project" value="UniProtKB-SubCell"/>
</dbReference>
<feature type="region of interest" description="Disordered" evidence="9">
    <location>
        <begin position="62"/>
        <end position="98"/>
    </location>
</feature>
<keyword evidence="3" id="KW-0732">Signal</keyword>
<keyword evidence="10" id="KW-0472">Membrane</keyword>
<comment type="subcellular location">
    <subcellularLocation>
        <location evidence="1">Endoplasmic reticulum membrane</location>
        <topology evidence="1">Single-pass membrane protein</topology>
    </subcellularLocation>
</comment>
<evidence type="ECO:0000256" key="1">
    <source>
        <dbReference type="ARBA" id="ARBA00004389"/>
    </source>
</evidence>
<protein>
    <submittedName>
        <fullName evidence="11">Uncharacterized protein</fullName>
    </submittedName>
</protein>
<feature type="compositionally biased region" description="Basic and acidic residues" evidence="9">
    <location>
        <begin position="70"/>
        <end position="89"/>
    </location>
</feature>
<proteinExistence type="predicted"/>
<accession>E4X728</accession>
<dbReference type="PANTHER" id="PTHR46107">
    <property type="entry name" value="DUMPY: SHORTER THAN WILD-TYPE"/>
    <property type="match status" value="1"/>
</dbReference>
<evidence type="ECO:0000256" key="9">
    <source>
        <dbReference type="SAM" id="MobiDB-lite"/>
    </source>
</evidence>
<evidence type="ECO:0000256" key="7">
    <source>
        <dbReference type="ARBA" id="ARBA00023157"/>
    </source>
</evidence>
<evidence type="ECO:0000313" key="12">
    <source>
        <dbReference type="Proteomes" id="UP000001307"/>
    </source>
</evidence>
<name>E4X728_OIKDI</name>
<feature type="transmembrane region" description="Helical" evidence="10">
    <location>
        <begin position="33"/>
        <end position="54"/>
    </location>
</feature>
<dbReference type="InParanoid" id="E4X728"/>
<keyword evidence="10" id="KW-0812">Transmembrane</keyword>
<keyword evidence="7" id="KW-1015">Disulfide bond</keyword>
<evidence type="ECO:0000256" key="3">
    <source>
        <dbReference type="ARBA" id="ARBA00022729"/>
    </source>
</evidence>
<sequence length="98" mass="11236">MSIISWLFLFSSYMQITHDYLTQEMGFSNTVSYLIYGVCTILTGLGLGAFLVFISECVSPRKAPVRKHYKKEDTPAEEPKENKAPSETKPRRRTRKAE</sequence>
<evidence type="ECO:0000256" key="2">
    <source>
        <dbReference type="ARBA" id="ARBA00022448"/>
    </source>
</evidence>
<reference evidence="11" key="1">
    <citation type="journal article" date="2010" name="Science">
        <title>Plasticity of animal genome architecture unmasked by rapid evolution of a pelagic tunicate.</title>
        <authorList>
            <person name="Denoeud F."/>
            <person name="Henriet S."/>
            <person name="Mungpakdee S."/>
            <person name="Aury J.M."/>
            <person name="Da Silva C."/>
            <person name="Brinkmann H."/>
            <person name="Mikhaleva J."/>
            <person name="Olsen L.C."/>
            <person name="Jubin C."/>
            <person name="Canestro C."/>
            <person name="Bouquet J.M."/>
            <person name="Danks G."/>
            <person name="Poulain J."/>
            <person name="Campsteijn C."/>
            <person name="Adamski M."/>
            <person name="Cross I."/>
            <person name="Yadetie F."/>
            <person name="Muffato M."/>
            <person name="Louis A."/>
            <person name="Butcher S."/>
            <person name="Tsagkogeorga G."/>
            <person name="Konrad A."/>
            <person name="Singh S."/>
            <person name="Jensen M.F."/>
            <person name="Cong E.H."/>
            <person name="Eikeseth-Otteraa H."/>
            <person name="Noel B."/>
            <person name="Anthouard V."/>
            <person name="Porcel B.M."/>
            <person name="Kachouri-Lafond R."/>
            <person name="Nishino A."/>
            <person name="Ugolini M."/>
            <person name="Chourrout P."/>
            <person name="Nishida H."/>
            <person name="Aasland R."/>
            <person name="Huzurbazar S."/>
            <person name="Westhof E."/>
            <person name="Delsuc F."/>
            <person name="Lehrach H."/>
            <person name="Reinhardt R."/>
            <person name="Weissenbach J."/>
            <person name="Roy S.W."/>
            <person name="Artiguenave F."/>
            <person name="Postlethwait J.H."/>
            <person name="Manak J.R."/>
            <person name="Thompson E.M."/>
            <person name="Jaillon O."/>
            <person name="Du Pasquier L."/>
            <person name="Boudinot P."/>
            <person name="Liberles D.A."/>
            <person name="Volff J.N."/>
            <person name="Philippe H."/>
            <person name="Lenhard B."/>
            <person name="Roest Crollius H."/>
            <person name="Wincker P."/>
            <person name="Chourrout D."/>
        </authorList>
    </citation>
    <scope>NUCLEOTIDE SEQUENCE [LARGE SCALE GENOMIC DNA]</scope>
</reference>
<organism evidence="11">
    <name type="scientific">Oikopleura dioica</name>
    <name type="common">Tunicate</name>
    <dbReference type="NCBI Taxonomy" id="34765"/>
    <lineage>
        <taxon>Eukaryota</taxon>
        <taxon>Metazoa</taxon>
        <taxon>Chordata</taxon>
        <taxon>Tunicata</taxon>
        <taxon>Appendicularia</taxon>
        <taxon>Copelata</taxon>
        <taxon>Oikopleuridae</taxon>
        <taxon>Oikopleura</taxon>
    </lineage>
</organism>
<evidence type="ECO:0000313" key="11">
    <source>
        <dbReference type="EMBL" id="CBY07947.1"/>
    </source>
</evidence>
<evidence type="ECO:0000256" key="10">
    <source>
        <dbReference type="SAM" id="Phobius"/>
    </source>
</evidence>
<evidence type="ECO:0000256" key="5">
    <source>
        <dbReference type="ARBA" id="ARBA00022982"/>
    </source>
</evidence>
<keyword evidence="5" id="KW-0249">Electron transport</keyword>
<evidence type="ECO:0000256" key="6">
    <source>
        <dbReference type="ARBA" id="ARBA00022989"/>
    </source>
</evidence>